<accession>A0AAD9N4U2</accession>
<proteinExistence type="predicted"/>
<sequence>MNIVHEYEDDFDKQIARKIQDISIHCNARDLATQLRPITVAPDKAQSDSHSIADSCHMWLTLQQDPLLKTQCGVMKKFCKQALTIEHLVAYKLHPLYQSEYLIQKQMEDVRISNH</sequence>
<organism evidence="1 2">
    <name type="scientific">Paralvinella palmiformis</name>
    <dbReference type="NCBI Taxonomy" id="53620"/>
    <lineage>
        <taxon>Eukaryota</taxon>
        <taxon>Metazoa</taxon>
        <taxon>Spiralia</taxon>
        <taxon>Lophotrochozoa</taxon>
        <taxon>Annelida</taxon>
        <taxon>Polychaeta</taxon>
        <taxon>Sedentaria</taxon>
        <taxon>Canalipalpata</taxon>
        <taxon>Terebellida</taxon>
        <taxon>Terebelliformia</taxon>
        <taxon>Alvinellidae</taxon>
        <taxon>Paralvinella</taxon>
    </lineage>
</organism>
<name>A0AAD9N4U2_9ANNE</name>
<protein>
    <submittedName>
        <fullName evidence="1">Uncharacterized protein</fullName>
    </submittedName>
</protein>
<gene>
    <name evidence="1" type="ORF">LSH36_250g00051</name>
</gene>
<evidence type="ECO:0000313" key="2">
    <source>
        <dbReference type="Proteomes" id="UP001208570"/>
    </source>
</evidence>
<dbReference type="EMBL" id="JAODUP010000250">
    <property type="protein sequence ID" value="KAK2155051.1"/>
    <property type="molecule type" value="Genomic_DNA"/>
</dbReference>
<reference evidence="1" key="1">
    <citation type="journal article" date="2023" name="Mol. Biol. Evol.">
        <title>Third-Generation Sequencing Reveals the Adaptive Role of the Epigenome in Three Deep-Sea Polychaetes.</title>
        <authorList>
            <person name="Perez M."/>
            <person name="Aroh O."/>
            <person name="Sun Y."/>
            <person name="Lan Y."/>
            <person name="Juniper S.K."/>
            <person name="Young C.R."/>
            <person name="Angers B."/>
            <person name="Qian P.Y."/>
        </authorList>
    </citation>
    <scope>NUCLEOTIDE SEQUENCE</scope>
    <source>
        <strain evidence="1">P08H-3</strain>
    </source>
</reference>
<keyword evidence="2" id="KW-1185">Reference proteome</keyword>
<comment type="caution">
    <text evidence="1">The sequence shown here is derived from an EMBL/GenBank/DDBJ whole genome shotgun (WGS) entry which is preliminary data.</text>
</comment>
<dbReference type="AlphaFoldDB" id="A0AAD9N4U2"/>
<evidence type="ECO:0000313" key="1">
    <source>
        <dbReference type="EMBL" id="KAK2155051.1"/>
    </source>
</evidence>
<dbReference type="Proteomes" id="UP001208570">
    <property type="component" value="Unassembled WGS sequence"/>
</dbReference>